<keyword evidence="2" id="KW-1185">Reference proteome</keyword>
<reference evidence="1" key="1">
    <citation type="submission" date="2021-02" db="EMBL/GenBank/DDBJ databases">
        <authorList>
            <person name="Dougan E. K."/>
            <person name="Rhodes N."/>
            <person name="Thang M."/>
            <person name="Chan C."/>
        </authorList>
    </citation>
    <scope>NUCLEOTIDE SEQUENCE</scope>
</reference>
<dbReference type="EMBL" id="CAJNDS010002729">
    <property type="protein sequence ID" value="CAE7575530.1"/>
    <property type="molecule type" value="Genomic_DNA"/>
</dbReference>
<gene>
    <name evidence="1" type="ORF">SNAT2548_LOCUS32828</name>
</gene>
<dbReference type="Proteomes" id="UP000604046">
    <property type="component" value="Unassembled WGS sequence"/>
</dbReference>
<comment type="caution">
    <text evidence="1">The sequence shown here is derived from an EMBL/GenBank/DDBJ whole genome shotgun (WGS) entry which is preliminary data.</text>
</comment>
<evidence type="ECO:0000313" key="1">
    <source>
        <dbReference type="EMBL" id="CAE7575530.1"/>
    </source>
</evidence>
<proteinExistence type="predicted"/>
<sequence>MQAGTIQYGDRVHTLWTPVTKSRCLEVMRSVQACVDATVARVNVDVNPRDLQTAFACFDLEAWWNAKQSLQLHDDPEPWQHCHKTLMAAFRLLCKAMRLERTKCQVEAEFEAVLAELLEPSTLAEVQKEQDSRILGYGRPLNACGGEFSTLPVLVSWYCSILDGECQVERDLSMLKAILTEHKGSMDIDGVTVAELLELRLDGPQCQEDIAKQITGQDVDLGDANVRSGGVLQMSDFTRECQALYIEKYGRRFRCYKERADKGQARKKRENTVVSFMRKQRRAVSNLVRSYGEDSASMQATCLAIDRKHFVQRQATKMASNPQWDNALAKFHRVTLQRQTANQKARAQLQMGLPADRPELRRGDLLKADRRLRHDTDVPVLSPEAKVLDVTFAGMEDPPLRGQTTRPAQPDTVSFQEMLKATIVVVDDVLAVEQMRSGSGHLLMYITVVAKGLGLVSSKEWLSGTRMSRVRFYKSAVKEVSVSLHLTDTFWQSHRDAAKILKHFAQQRGSCWKLTDPEDAADIVSDLPTLHRFLCSVRRVSRDHVPGTRRGVGSGWHLGMGSKLLDAAKFKRARNRKSTTAAARNG</sequence>
<organism evidence="1 2">
    <name type="scientific">Symbiodinium natans</name>
    <dbReference type="NCBI Taxonomy" id="878477"/>
    <lineage>
        <taxon>Eukaryota</taxon>
        <taxon>Sar</taxon>
        <taxon>Alveolata</taxon>
        <taxon>Dinophyceae</taxon>
        <taxon>Suessiales</taxon>
        <taxon>Symbiodiniaceae</taxon>
        <taxon>Symbiodinium</taxon>
    </lineage>
</organism>
<name>A0A812UQ05_9DINO</name>
<accession>A0A812UQ05</accession>
<evidence type="ECO:0000313" key="2">
    <source>
        <dbReference type="Proteomes" id="UP000604046"/>
    </source>
</evidence>
<protein>
    <submittedName>
        <fullName evidence="1">Uncharacterized protein</fullName>
    </submittedName>
</protein>
<dbReference type="AlphaFoldDB" id="A0A812UQ05"/>